<accession>A0A9D1LSA7</accession>
<evidence type="ECO:0000313" key="1">
    <source>
        <dbReference type="EMBL" id="HIU47101.1"/>
    </source>
</evidence>
<reference evidence="1" key="2">
    <citation type="journal article" date="2021" name="PeerJ">
        <title>Extensive microbial diversity within the chicken gut microbiome revealed by metagenomics and culture.</title>
        <authorList>
            <person name="Gilroy R."/>
            <person name="Ravi A."/>
            <person name="Getino M."/>
            <person name="Pursley I."/>
            <person name="Horton D.L."/>
            <person name="Alikhan N.F."/>
            <person name="Baker D."/>
            <person name="Gharbi K."/>
            <person name="Hall N."/>
            <person name="Watson M."/>
            <person name="Adriaenssens E.M."/>
            <person name="Foster-Nyarko E."/>
            <person name="Jarju S."/>
            <person name="Secka A."/>
            <person name="Antonio M."/>
            <person name="Oren A."/>
            <person name="Chaudhuri R.R."/>
            <person name="La Ragione R."/>
            <person name="Hildebrand F."/>
            <person name="Pallen M.J."/>
        </authorList>
    </citation>
    <scope>NUCLEOTIDE SEQUENCE</scope>
    <source>
        <strain evidence="1">ChiSxjej2B14-8506</strain>
    </source>
</reference>
<feature type="non-terminal residue" evidence="1">
    <location>
        <position position="97"/>
    </location>
</feature>
<proteinExistence type="predicted"/>
<sequence>MVKLLVCEKVCIGVDTRLDSLEISTTFCTKPALSETKVDISIVPYYNRYALCVYADDKEFVEHVDGSELLFKLCIAIEDVIVSKLCENFCSYAIIHS</sequence>
<dbReference type="Proteomes" id="UP000824123">
    <property type="component" value="Unassembled WGS sequence"/>
</dbReference>
<dbReference type="EMBL" id="DVNK01000045">
    <property type="protein sequence ID" value="HIU47101.1"/>
    <property type="molecule type" value="Genomic_DNA"/>
</dbReference>
<reference evidence="1" key="1">
    <citation type="submission" date="2020-10" db="EMBL/GenBank/DDBJ databases">
        <authorList>
            <person name="Gilroy R."/>
        </authorList>
    </citation>
    <scope>NUCLEOTIDE SEQUENCE</scope>
    <source>
        <strain evidence="1">ChiSxjej2B14-8506</strain>
    </source>
</reference>
<comment type="caution">
    <text evidence="1">The sequence shown here is derived from an EMBL/GenBank/DDBJ whole genome shotgun (WGS) entry which is preliminary data.</text>
</comment>
<protein>
    <submittedName>
        <fullName evidence="1">Uncharacterized protein</fullName>
    </submittedName>
</protein>
<organism evidence="1 2">
    <name type="scientific">Candidatus Fimadaptatus faecigallinarum</name>
    <dbReference type="NCBI Taxonomy" id="2840814"/>
    <lineage>
        <taxon>Bacteria</taxon>
        <taxon>Bacillati</taxon>
        <taxon>Bacillota</taxon>
        <taxon>Clostridia</taxon>
        <taxon>Eubacteriales</taxon>
        <taxon>Candidatus Fimadaptatus</taxon>
    </lineage>
</organism>
<evidence type="ECO:0000313" key="2">
    <source>
        <dbReference type="Proteomes" id="UP000824123"/>
    </source>
</evidence>
<name>A0A9D1LSA7_9FIRM</name>
<dbReference type="AlphaFoldDB" id="A0A9D1LSA7"/>
<gene>
    <name evidence="1" type="ORF">IAC59_07560</name>
</gene>